<protein>
    <submittedName>
        <fullName evidence="7">DNA-directed RNA polymerase sigma-70 factor</fullName>
    </submittedName>
</protein>
<evidence type="ECO:0000256" key="4">
    <source>
        <dbReference type="ARBA" id="ARBA00023163"/>
    </source>
</evidence>
<evidence type="ECO:0000313" key="7">
    <source>
        <dbReference type="EMBL" id="BDD01999.1"/>
    </source>
</evidence>
<keyword evidence="4" id="KW-0804">Transcription</keyword>
<reference evidence="7 8" key="1">
    <citation type="submission" date="2021-12" db="EMBL/GenBank/DDBJ databases">
        <title>Genome sequencing of bacteria with rrn-lacking chromosome and rrn-plasmid.</title>
        <authorList>
            <person name="Anda M."/>
            <person name="Iwasaki W."/>
        </authorList>
    </citation>
    <scope>NUCLEOTIDE SEQUENCE [LARGE SCALE GENOMIC DNA]</scope>
    <source>
        <strain evidence="7 8">NBRC 101262</strain>
        <plasmid evidence="7 8">pPP5</plasmid>
    </source>
</reference>
<name>A0ABN6LFU3_9BACT</name>
<evidence type="ECO:0000313" key="8">
    <source>
        <dbReference type="Proteomes" id="UP001354989"/>
    </source>
</evidence>
<dbReference type="InterPro" id="IPR013249">
    <property type="entry name" value="RNA_pol_sigma70_r4_t2"/>
</dbReference>
<dbReference type="Proteomes" id="UP001354989">
    <property type="component" value="Plasmid pPP5"/>
</dbReference>
<dbReference type="PANTHER" id="PTHR43133:SF46">
    <property type="entry name" value="RNA POLYMERASE SIGMA-70 FACTOR ECF SUBFAMILY"/>
    <property type="match status" value="1"/>
</dbReference>
<keyword evidence="7" id="KW-0240">DNA-directed RNA polymerase</keyword>
<gene>
    <name evidence="7" type="ORF">PEPS_42790</name>
</gene>
<evidence type="ECO:0000259" key="6">
    <source>
        <dbReference type="Pfam" id="PF08281"/>
    </source>
</evidence>
<keyword evidence="7" id="KW-0614">Plasmid</keyword>
<dbReference type="PANTHER" id="PTHR43133">
    <property type="entry name" value="RNA POLYMERASE ECF-TYPE SIGMA FACTO"/>
    <property type="match status" value="1"/>
</dbReference>
<dbReference type="InterPro" id="IPR039425">
    <property type="entry name" value="RNA_pol_sigma-70-like"/>
</dbReference>
<dbReference type="Pfam" id="PF08281">
    <property type="entry name" value="Sigma70_r4_2"/>
    <property type="match status" value="1"/>
</dbReference>
<dbReference type="EMBL" id="AP025297">
    <property type="protein sequence ID" value="BDD01999.1"/>
    <property type="molecule type" value="Genomic_DNA"/>
</dbReference>
<dbReference type="SUPFAM" id="SSF88946">
    <property type="entry name" value="Sigma2 domain of RNA polymerase sigma factors"/>
    <property type="match status" value="1"/>
</dbReference>
<keyword evidence="2" id="KW-0805">Transcription regulation</keyword>
<dbReference type="NCBIfam" id="TIGR02985">
    <property type="entry name" value="Sig70_bacteroi1"/>
    <property type="match status" value="1"/>
</dbReference>
<comment type="similarity">
    <text evidence="1">Belongs to the sigma-70 factor family. ECF subfamily.</text>
</comment>
<dbReference type="Pfam" id="PF04542">
    <property type="entry name" value="Sigma70_r2"/>
    <property type="match status" value="1"/>
</dbReference>
<dbReference type="InterPro" id="IPR036388">
    <property type="entry name" value="WH-like_DNA-bd_sf"/>
</dbReference>
<keyword evidence="8" id="KW-1185">Reference proteome</keyword>
<sequence length="189" mass="22493">MAQLLPESELVLNLKNGDSKAFDRLFSIYNKQVYYFALSYVKNASKAENLLQDIFLKVWKNRAQLDPEKNFKSFLFTMTKNLILDGFKKESSERKYQEFASYKNMKESTTYNDVVMSELQDLLKDIEEEMPAKRKSIYKMSRYEHLNNREISQKLEISEKTVENQITLSLKHIKNRLKDLYNLPKHKLQ</sequence>
<evidence type="ECO:0000256" key="2">
    <source>
        <dbReference type="ARBA" id="ARBA00023015"/>
    </source>
</evidence>
<dbReference type="InterPro" id="IPR013324">
    <property type="entry name" value="RNA_pol_sigma_r3/r4-like"/>
</dbReference>
<organism evidence="7 8">
    <name type="scientific">Persicobacter psychrovividus</name>
    <dbReference type="NCBI Taxonomy" id="387638"/>
    <lineage>
        <taxon>Bacteria</taxon>
        <taxon>Pseudomonadati</taxon>
        <taxon>Bacteroidota</taxon>
        <taxon>Cytophagia</taxon>
        <taxon>Cytophagales</taxon>
        <taxon>Persicobacteraceae</taxon>
        <taxon>Persicobacter</taxon>
    </lineage>
</organism>
<feature type="domain" description="RNA polymerase sigma-70 region 2" evidence="5">
    <location>
        <begin position="25"/>
        <end position="91"/>
    </location>
</feature>
<dbReference type="InterPro" id="IPR007627">
    <property type="entry name" value="RNA_pol_sigma70_r2"/>
</dbReference>
<keyword evidence="3" id="KW-0731">Sigma factor</keyword>
<evidence type="ECO:0000256" key="3">
    <source>
        <dbReference type="ARBA" id="ARBA00023082"/>
    </source>
</evidence>
<dbReference type="RefSeq" id="WP_338399289.1">
    <property type="nucleotide sequence ID" value="NZ_AP025297.1"/>
</dbReference>
<dbReference type="NCBIfam" id="TIGR02937">
    <property type="entry name" value="sigma70-ECF"/>
    <property type="match status" value="1"/>
</dbReference>
<dbReference type="GO" id="GO:0000428">
    <property type="term" value="C:DNA-directed RNA polymerase complex"/>
    <property type="evidence" value="ECO:0007669"/>
    <property type="project" value="UniProtKB-KW"/>
</dbReference>
<dbReference type="InterPro" id="IPR013325">
    <property type="entry name" value="RNA_pol_sigma_r2"/>
</dbReference>
<feature type="domain" description="RNA polymerase sigma factor 70 region 4 type 2" evidence="6">
    <location>
        <begin position="128"/>
        <end position="173"/>
    </location>
</feature>
<evidence type="ECO:0000256" key="1">
    <source>
        <dbReference type="ARBA" id="ARBA00010641"/>
    </source>
</evidence>
<dbReference type="Gene3D" id="1.10.1740.10">
    <property type="match status" value="1"/>
</dbReference>
<evidence type="ECO:0000259" key="5">
    <source>
        <dbReference type="Pfam" id="PF04542"/>
    </source>
</evidence>
<dbReference type="Gene3D" id="1.10.10.10">
    <property type="entry name" value="Winged helix-like DNA-binding domain superfamily/Winged helix DNA-binding domain"/>
    <property type="match status" value="1"/>
</dbReference>
<dbReference type="InterPro" id="IPR014327">
    <property type="entry name" value="RNA_pol_sigma70_bacteroid"/>
</dbReference>
<geneLocation type="plasmid" evidence="7 8">
    <name>pPP5</name>
</geneLocation>
<proteinExistence type="inferred from homology"/>
<dbReference type="SUPFAM" id="SSF88659">
    <property type="entry name" value="Sigma3 and sigma4 domains of RNA polymerase sigma factors"/>
    <property type="match status" value="1"/>
</dbReference>
<accession>A0ABN6LFU3</accession>
<dbReference type="InterPro" id="IPR014284">
    <property type="entry name" value="RNA_pol_sigma-70_dom"/>
</dbReference>